<dbReference type="EMBL" id="CP133616">
    <property type="protein sequence ID" value="WMV29586.1"/>
    <property type="molecule type" value="Genomic_DNA"/>
</dbReference>
<dbReference type="GO" id="GO:0003676">
    <property type="term" value="F:nucleic acid binding"/>
    <property type="evidence" value="ECO:0007669"/>
    <property type="project" value="InterPro"/>
</dbReference>
<proteinExistence type="predicted"/>
<name>A0AAF0TRE4_SOLVR</name>
<gene>
    <name evidence="2" type="ORF">MTR67_022971</name>
</gene>
<accession>A0AAF0TRE4</accession>
<dbReference type="Proteomes" id="UP001234989">
    <property type="component" value="Chromosome 5"/>
</dbReference>
<dbReference type="AlphaFoldDB" id="A0AAF0TRE4"/>
<dbReference type="PANTHER" id="PTHR46148:SF60">
    <property type="entry name" value="CHROMO DOMAIN-CONTAINING PROTEIN"/>
    <property type="match status" value="1"/>
</dbReference>
<feature type="domain" description="Tf2-1-like SH3-like" evidence="1">
    <location>
        <begin position="156"/>
        <end position="206"/>
    </location>
</feature>
<evidence type="ECO:0000259" key="1">
    <source>
        <dbReference type="Pfam" id="PF24626"/>
    </source>
</evidence>
<dbReference type="Gene3D" id="3.30.420.10">
    <property type="entry name" value="Ribonuclease H-like superfamily/Ribonuclease H"/>
    <property type="match status" value="2"/>
</dbReference>
<dbReference type="SUPFAM" id="SSF53098">
    <property type="entry name" value="Ribonuclease H-like"/>
    <property type="match status" value="1"/>
</dbReference>
<protein>
    <recommendedName>
        <fullName evidence="1">Tf2-1-like SH3-like domain-containing protein</fullName>
    </recommendedName>
</protein>
<evidence type="ECO:0000313" key="2">
    <source>
        <dbReference type="EMBL" id="WMV29586.1"/>
    </source>
</evidence>
<keyword evidence="3" id="KW-1185">Reference proteome</keyword>
<dbReference type="InterPro" id="IPR012337">
    <property type="entry name" value="RNaseH-like_sf"/>
</dbReference>
<reference evidence="2" key="1">
    <citation type="submission" date="2023-08" db="EMBL/GenBank/DDBJ databases">
        <title>A de novo genome assembly of Solanum verrucosum Schlechtendal, a Mexican diploid species geographically isolated from the other diploid A-genome species in potato relatives.</title>
        <authorList>
            <person name="Hosaka K."/>
        </authorList>
    </citation>
    <scope>NUCLEOTIDE SEQUENCE</scope>
    <source>
        <tissue evidence="2">Young leaves</tissue>
    </source>
</reference>
<organism evidence="2 3">
    <name type="scientific">Solanum verrucosum</name>
    <dbReference type="NCBI Taxonomy" id="315347"/>
    <lineage>
        <taxon>Eukaryota</taxon>
        <taxon>Viridiplantae</taxon>
        <taxon>Streptophyta</taxon>
        <taxon>Embryophyta</taxon>
        <taxon>Tracheophyta</taxon>
        <taxon>Spermatophyta</taxon>
        <taxon>Magnoliopsida</taxon>
        <taxon>eudicotyledons</taxon>
        <taxon>Gunneridae</taxon>
        <taxon>Pentapetalae</taxon>
        <taxon>asterids</taxon>
        <taxon>lamiids</taxon>
        <taxon>Solanales</taxon>
        <taxon>Solanaceae</taxon>
        <taxon>Solanoideae</taxon>
        <taxon>Solaneae</taxon>
        <taxon>Solanum</taxon>
    </lineage>
</organism>
<evidence type="ECO:0000313" key="3">
    <source>
        <dbReference type="Proteomes" id="UP001234989"/>
    </source>
</evidence>
<sequence length="285" mass="32510">MDFVVGLPRTRRQHDSIWGIVDRLTKSAHFLPVKVSYSAEDYAMLHIKEIAKLYGAPLLIISDRDGQAERTIQTLEDMLRACVIDFKSNWDDHLPLIEFSYNNSYHSSIAMAPFEALYGRRCRSLVGWFEVGEFALLCPKIVYEATEKISPMKGVMRFGKKGKLSPRYVGPYEILKRVRKVDYELKLPIELPPVHPVFHISMLKKCIGDPVSILPLEGLGVNESLSYEEVPVAILDRQVKKLRNKEVASVKVLCRNHLVEGAIWDAEADMESRYPHHFPSTPSQS</sequence>
<dbReference type="PANTHER" id="PTHR46148">
    <property type="entry name" value="CHROMO DOMAIN-CONTAINING PROTEIN"/>
    <property type="match status" value="1"/>
</dbReference>
<dbReference type="InterPro" id="IPR036397">
    <property type="entry name" value="RNaseH_sf"/>
</dbReference>
<dbReference type="InterPro" id="IPR056924">
    <property type="entry name" value="SH3_Tf2-1"/>
</dbReference>
<dbReference type="Pfam" id="PF24626">
    <property type="entry name" value="SH3_Tf2-1"/>
    <property type="match status" value="1"/>
</dbReference>